<comment type="pathway">
    <text evidence="2">Protein modification; protein glycosylation.</text>
</comment>
<evidence type="ECO:0000256" key="12">
    <source>
        <dbReference type="ARBA" id="ARBA00045097"/>
    </source>
</evidence>
<comment type="subcellular location">
    <subcellularLocation>
        <location evidence="1">Endoplasmic reticulum membrane</location>
        <topology evidence="1">Single-pass membrane protein</topology>
    </subcellularLocation>
</comment>
<evidence type="ECO:0000256" key="11">
    <source>
        <dbReference type="ARBA" id="ARBA00023136"/>
    </source>
</evidence>
<evidence type="ECO:0000256" key="7">
    <source>
        <dbReference type="ARBA" id="ARBA00022692"/>
    </source>
</evidence>
<keyword evidence="10" id="KW-1133">Transmembrane helix</keyword>
<dbReference type="EMBL" id="CP096115">
    <property type="protein sequence ID" value="UUX91639.1"/>
    <property type="molecule type" value="Genomic_DNA"/>
</dbReference>
<dbReference type="EC" id="2.4.1.117" evidence="4"/>
<dbReference type="Proteomes" id="UP001060368">
    <property type="component" value="Chromosome"/>
</dbReference>
<organism evidence="14 15">
    <name type="scientific">Methanoplanus endosymbiosus</name>
    <dbReference type="NCBI Taxonomy" id="33865"/>
    <lineage>
        <taxon>Archaea</taxon>
        <taxon>Methanobacteriati</taxon>
        <taxon>Methanobacteriota</taxon>
        <taxon>Stenosarchaea group</taxon>
        <taxon>Methanomicrobia</taxon>
        <taxon>Methanomicrobiales</taxon>
        <taxon>Methanomicrobiaceae</taxon>
        <taxon>Methanoplanus</taxon>
    </lineage>
</organism>
<evidence type="ECO:0000256" key="5">
    <source>
        <dbReference type="ARBA" id="ARBA00022676"/>
    </source>
</evidence>
<dbReference type="GeneID" id="74307971"/>
<evidence type="ECO:0000256" key="3">
    <source>
        <dbReference type="ARBA" id="ARBA00006739"/>
    </source>
</evidence>
<dbReference type="InterPro" id="IPR035518">
    <property type="entry name" value="DPG_synthase"/>
</dbReference>
<evidence type="ECO:0000256" key="2">
    <source>
        <dbReference type="ARBA" id="ARBA00004922"/>
    </source>
</evidence>
<dbReference type="RefSeq" id="WP_257741793.1">
    <property type="nucleotide sequence ID" value="NZ_CP096115.1"/>
</dbReference>
<feature type="domain" description="Glycosyltransferase 2-like" evidence="13">
    <location>
        <begin position="10"/>
        <end position="174"/>
    </location>
</feature>
<protein>
    <recommendedName>
        <fullName evidence="4">dolichyl-phosphate beta-glucosyltransferase</fullName>
        <ecNumber evidence="4">2.4.1.117</ecNumber>
    </recommendedName>
</protein>
<dbReference type="KEGG" id="mend:L6E24_09675"/>
<keyword evidence="6" id="KW-0808">Transferase</keyword>
<evidence type="ECO:0000259" key="13">
    <source>
        <dbReference type="Pfam" id="PF00535"/>
    </source>
</evidence>
<dbReference type="SUPFAM" id="SSF53448">
    <property type="entry name" value="Nucleotide-diphospho-sugar transferases"/>
    <property type="match status" value="1"/>
</dbReference>
<dbReference type="PANTHER" id="PTHR10859:SF91">
    <property type="entry name" value="DOLICHYL-PHOSPHATE BETA-GLUCOSYLTRANSFERASE"/>
    <property type="match status" value="1"/>
</dbReference>
<dbReference type="AlphaFoldDB" id="A0A9E7PKB7"/>
<keyword evidence="5" id="KW-0328">Glycosyltransferase</keyword>
<keyword evidence="9" id="KW-0735">Signal-anchor</keyword>
<dbReference type="Pfam" id="PF00535">
    <property type="entry name" value="Glycos_transf_2"/>
    <property type="match status" value="1"/>
</dbReference>
<keyword evidence="8" id="KW-0256">Endoplasmic reticulum</keyword>
<evidence type="ECO:0000256" key="8">
    <source>
        <dbReference type="ARBA" id="ARBA00022824"/>
    </source>
</evidence>
<dbReference type="GO" id="GO:0006487">
    <property type="term" value="P:protein N-linked glycosylation"/>
    <property type="evidence" value="ECO:0007669"/>
    <property type="project" value="TreeGrafter"/>
</dbReference>
<reference evidence="14" key="1">
    <citation type="submission" date="2022-04" db="EMBL/GenBank/DDBJ databases">
        <title>Complete genome of Methanoplanus endosymbiosus DSM 3599.</title>
        <authorList>
            <person name="Chen S.-C."/>
            <person name="You Y.-T."/>
            <person name="Zhou Y.-Z."/>
            <person name="Lai M.-C."/>
        </authorList>
    </citation>
    <scope>NUCLEOTIDE SEQUENCE</scope>
    <source>
        <strain evidence="14">DSM 3599</strain>
    </source>
</reference>
<dbReference type="GO" id="GO:0004581">
    <property type="term" value="F:dolichyl-phosphate beta-glucosyltransferase activity"/>
    <property type="evidence" value="ECO:0007669"/>
    <property type="project" value="UniProtKB-EC"/>
</dbReference>
<comment type="catalytic activity">
    <reaction evidence="12">
        <text>a di-trans,poly-cis-dolichyl phosphate + UDP-alpha-D-glucose = a di-trans,poly-cis-dolichyl beta-D-glucosyl phosphate + UDP</text>
        <dbReference type="Rhea" id="RHEA:15401"/>
        <dbReference type="Rhea" id="RHEA-COMP:19498"/>
        <dbReference type="Rhea" id="RHEA-COMP:19502"/>
        <dbReference type="ChEBI" id="CHEBI:57525"/>
        <dbReference type="ChEBI" id="CHEBI:57683"/>
        <dbReference type="ChEBI" id="CHEBI:58223"/>
        <dbReference type="ChEBI" id="CHEBI:58885"/>
        <dbReference type="EC" id="2.4.1.117"/>
    </reaction>
    <physiologicalReaction direction="left-to-right" evidence="12">
        <dbReference type="Rhea" id="RHEA:15402"/>
    </physiologicalReaction>
</comment>
<evidence type="ECO:0000256" key="9">
    <source>
        <dbReference type="ARBA" id="ARBA00022968"/>
    </source>
</evidence>
<proteinExistence type="inferred from homology"/>
<evidence type="ECO:0000256" key="1">
    <source>
        <dbReference type="ARBA" id="ARBA00004389"/>
    </source>
</evidence>
<dbReference type="InterPro" id="IPR001173">
    <property type="entry name" value="Glyco_trans_2-like"/>
</dbReference>
<dbReference type="PANTHER" id="PTHR10859">
    <property type="entry name" value="GLYCOSYL TRANSFERASE"/>
    <property type="match status" value="1"/>
</dbReference>
<gene>
    <name evidence="14" type="ORF">L6E24_09675</name>
</gene>
<evidence type="ECO:0000256" key="4">
    <source>
        <dbReference type="ARBA" id="ARBA00012583"/>
    </source>
</evidence>
<accession>A0A9E7PKB7</accession>
<keyword evidence="7" id="KW-0812">Transmembrane</keyword>
<dbReference type="InterPro" id="IPR029044">
    <property type="entry name" value="Nucleotide-diphossugar_trans"/>
</dbReference>
<dbReference type="Gene3D" id="3.90.550.10">
    <property type="entry name" value="Spore Coat Polysaccharide Biosynthesis Protein SpsA, Chain A"/>
    <property type="match status" value="1"/>
</dbReference>
<keyword evidence="15" id="KW-1185">Reference proteome</keyword>
<sequence length="236" mass="26660">MQNIKAGDCTIIVPAYNEEKRIKPFLESLSSFKGTIIFVCDGTDRTPDVIRNFSERISDKFPEIICLEYPERLGKGGGITAGILNSETQYVGFTDADGSTSESEMIRLFSYLSDYDCAIGSRWMKGSDVVVKQPFSRRVQSRLFNIAIRLILNIRFSDTQCGAKVFRRNALNDVLPDMKTKGFEYDAELLWRLTKKGYSIKEVPIVWENREDTSVGRADGAGMIIRLLKMRLGISP</sequence>
<keyword evidence="11" id="KW-0472">Membrane</keyword>
<evidence type="ECO:0000313" key="14">
    <source>
        <dbReference type="EMBL" id="UUX91639.1"/>
    </source>
</evidence>
<evidence type="ECO:0000256" key="6">
    <source>
        <dbReference type="ARBA" id="ARBA00022679"/>
    </source>
</evidence>
<comment type="similarity">
    <text evidence="3">Belongs to the glycosyltransferase 2 family.</text>
</comment>
<dbReference type="CDD" id="cd04188">
    <property type="entry name" value="DPG_synthase"/>
    <property type="match status" value="1"/>
</dbReference>
<evidence type="ECO:0000313" key="15">
    <source>
        <dbReference type="Proteomes" id="UP001060368"/>
    </source>
</evidence>
<name>A0A9E7PKB7_9EURY</name>
<evidence type="ECO:0000256" key="10">
    <source>
        <dbReference type="ARBA" id="ARBA00022989"/>
    </source>
</evidence>